<feature type="region of interest" description="Disordered" evidence="1">
    <location>
        <begin position="299"/>
        <end position="328"/>
    </location>
</feature>
<keyword evidence="3" id="KW-1185">Reference proteome</keyword>
<dbReference type="Proteomes" id="UP000673552">
    <property type="component" value="Unassembled WGS sequence"/>
</dbReference>
<dbReference type="KEGG" id="lmat:92513002"/>
<evidence type="ECO:0000313" key="2">
    <source>
        <dbReference type="EMBL" id="KAG5479083.1"/>
    </source>
</evidence>
<dbReference type="AlphaFoldDB" id="A0A836HM03"/>
<evidence type="ECO:0000313" key="3">
    <source>
        <dbReference type="Proteomes" id="UP000673552"/>
    </source>
</evidence>
<evidence type="ECO:0000256" key="1">
    <source>
        <dbReference type="SAM" id="MobiDB-lite"/>
    </source>
</evidence>
<feature type="compositionally biased region" description="Basic and acidic residues" evidence="1">
    <location>
        <begin position="168"/>
        <end position="180"/>
    </location>
</feature>
<feature type="region of interest" description="Disordered" evidence="1">
    <location>
        <begin position="153"/>
        <end position="180"/>
    </location>
</feature>
<dbReference type="RefSeq" id="XP_067178802.1">
    <property type="nucleotide sequence ID" value="XM_067320490.1"/>
</dbReference>
<name>A0A836HM03_9TRYP</name>
<reference evidence="3" key="1">
    <citation type="journal article" date="2021" name="Microbiol. Resour. Announc.">
        <title>LGAAP: Leishmaniinae Genome Assembly and Annotation Pipeline.</title>
        <authorList>
            <person name="Almutairi H."/>
            <person name="Urbaniak M.D."/>
            <person name="Bates M.D."/>
            <person name="Jariyapan N."/>
            <person name="Kwakye-Nuako G."/>
            <person name="Thomaz-Soccol V."/>
            <person name="Al-Salem W.S."/>
            <person name="Dillon R.J."/>
            <person name="Bates P.A."/>
            <person name="Gatherer D."/>
        </authorList>
    </citation>
    <scope>NUCLEOTIDE SEQUENCE [LARGE SCALE GENOMIC DNA]</scope>
</reference>
<dbReference type="EMBL" id="JAFEUZ010000022">
    <property type="protein sequence ID" value="KAG5479083.1"/>
    <property type="molecule type" value="Genomic_DNA"/>
</dbReference>
<protein>
    <submittedName>
        <fullName evidence="2">Uncharacterized protein</fullName>
    </submittedName>
</protein>
<proteinExistence type="predicted"/>
<dbReference type="GeneID" id="92513002"/>
<feature type="region of interest" description="Disordered" evidence="1">
    <location>
        <begin position="554"/>
        <end position="646"/>
    </location>
</feature>
<accession>A0A836HM03</accession>
<sequence>MSASRKRYRPLDSAEERTVTANESLQLLPLEDEQSYCFSWPEAPLTQWLQGDVPYASLYQLYGNTASSVGGGGVSSHTMRSQSSGLGGACVAASALYLPQGKSLSATLASSGRRDALGLSSPTGTASLTAPQHPWNIEIPPVFLLLDDFGPAPARHAPGSKGSGGEESESREPCGGDDDVRSLRWRVRGTVAGVRHDSIDPSSAFEPWAFGAKKRASPSTEPSPSIVVQSDTAAHAVPHPLAPPRPQSATEDSIFSLSATQLADVVAAGVPMLYASAARADESGPLQGIEGSHISIVTSAEGSPSGEAGAVSKSKNGASSRHDRQAGYELTEEARREIEHEVVGLEWRTWSQSQRTAAALQRILSLEAAVPFERSGAAQRDAWRGAVYRLWLQWRQHRRPPLPESAAVGDLAASSTPAAGTSLAFSSTTLVPSATSLQDLEASASTPPASAALALSKGVLARPHHQPRLPWGAPLLAGAYLYGTSNDYFISLPPSSTSTVGQVGKGGGSSGSNYGDLTMNSAATTSLWPAVSRRRGTYSFLRWKVELYEAQLSRTAVAAEDREDSDEVKDETVMRNKGRGIDDRDRSGSGASRKVSRFSKGPFGGALPDALAPPRRSGRVGDSDRDAPATASSRSTERKGASAPVGFSSGHAAINGLMSVSHMKALLHTTVLTQPLTELEMDDEPTTVMERLACSDLRRETDAWRVWLSRV</sequence>
<gene>
    <name evidence="2" type="ORF">LSCM1_02930</name>
</gene>
<reference evidence="3" key="2">
    <citation type="journal article" date="2021" name="Sci. Data">
        <title>Chromosome-scale genome sequencing, assembly and annotation of six genomes from subfamily Leishmaniinae.</title>
        <authorList>
            <person name="Almutairi H."/>
            <person name="Urbaniak M.D."/>
            <person name="Bates M.D."/>
            <person name="Jariyapan N."/>
            <person name="Kwakye-Nuako G."/>
            <person name="Thomaz Soccol V."/>
            <person name="Al-Salem W.S."/>
            <person name="Dillon R.J."/>
            <person name="Bates P.A."/>
            <person name="Gatherer D."/>
        </authorList>
    </citation>
    <scope>NUCLEOTIDE SEQUENCE [LARGE SCALE GENOMIC DNA]</scope>
</reference>
<organism evidence="2 3">
    <name type="scientific">Leishmania martiniquensis</name>
    <dbReference type="NCBI Taxonomy" id="1580590"/>
    <lineage>
        <taxon>Eukaryota</taxon>
        <taxon>Discoba</taxon>
        <taxon>Euglenozoa</taxon>
        <taxon>Kinetoplastea</taxon>
        <taxon>Metakinetoplastina</taxon>
        <taxon>Trypanosomatida</taxon>
        <taxon>Trypanosomatidae</taxon>
        <taxon>Leishmaniinae</taxon>
        <taxon>Leishmania</taxon>
    </lineage>
</organism>
<feature type="compositionally biased region" description="Basic and acidic residues" evidence="1">
    <location>
        <begin position="570"/>
        <end position="587"/>
    </location>
</feature>
<comment type="caution">
    <text evidence="2">The sequence shown here is derived from an EMBL/GenBank/DDBJ whole genome shotgun (WGS) entry which is preliminary data.</text>
</comment>
<dbReference type="OrthoDB" id="273744at2759"/>